<protein>
    <submittedName>
        <fullName evidence="1">Uncharacterized protein</fullName>
    </submittedName>
</protein>
<evidence type="ECO:0000313" key="1">
    <source>
        <dbReference type="EMBL" id="VTT79701.1"/>
    </source>
</evidence>
<dbReference type="Proteomes" id="UP000760494">
    <property type="component" value="Unassembled WGS sequence"/>
</dbReference>
<accession>A0A9Q9RUN7</accession>
<dbReference type="EMBL" id="CABFJX010000398">
    <property type="protein sequence ID" value="VTT79701.1"/>
    <property type="molecule type" value="Genomic_DNA"/>
</dbReference>
<reference evidence="1" key="1">
    <citation type="submission" date="2019-05" db="EMBL/GenBank/DDBJ databases">
        <authorList>
            <person name="Piombo E."/>
        </authorList>
    </citation>
    <scope>NUCLEOTIDE SEQUENCE</scope>
    <source>
        <strain evidence="1">C2S</strain>
    </source>
</reference>
<organism evidence="1 2">
    <name type="scientific">Fusarium fujikuroi</name>
    <name type="common">Bakanae and foot rot disease fungus</name>
    <name type="synonym">Gibberella fujikuroi</name>
    <dbReference type="NCBI Taxonomy" id="5127"/>
    <lineage>
        <taxon>Eukaryota</taxon>
        <taxon>Fungi</taxon>
        <taxon>Dikarya</taxon>
        <taxon>Ascomycota</taxon>
        <taxon>Pezizomycotina</taxon>
        <taxon>Sordariomycetes</taxon>
        <taxon>Hypocreomycetidae</taxon>
        <taxon>Hypocreales</taxon>
        <taxon>Nectriaceae</taxon>
        <taxon>Fusarium</taxon>
        <taxon>Fusarium fujikuroi species complex</taxon>
    </lineage>
</organism>
<name>A0A9Q9RUN7_FUSFU</name>
<gene>
    <name evidence="1" type="ORF">C2S_11418</name>
</gene>
<evidence type="ECO:0000313" key="2">
    <source>
        <dbReference type="Proteomes" id="UP000760494"/>
    </source>
</evidence>
<comment type="caution">
    <text evidence="1">The sequence shown here is derived from an EMBL/GenBank/DDBJ whole genome shotgun (WGS) entry which is preliminary data.</text>
</comment>
<dbReference type="AlphaFoldDB" id="A0A9Q9RUN7"/>
<proteinExistence type="predicted"/>
<sequence length="298" mass="33724">MRRRSSMHKIATYFLLASRKYLLGCPQYCLIKPVLFWPDFTFILVSSSLSADGQWPEGPDCHYSADGFIMTDLVAPAPIVYTHRFLCSEKCAGLTVLKQWIGTTADQDTQQLSDLKLPIRAQVEGASITNVAGSSHDTRGGVFLRPCHQVTKSALLLSNSYDHDKRFVTCLDIIVEVIEDDTRHQLHVKALLMIVMAQRSIYEFTTDRSLPFWSYQTISSRTQMNQKAESDEASTKHVLCKTRTWLDPEALFKTTCHTFARVSSVCHLRISIIVSIFNLAPQKSHRLSNSARHLRLAT</sequence>